<dbReference type="EMBL" id="LGTZ01000028">
    <property type="protein sequence ID" value="OJD28184.1"/>
    <property type="molecule type" value="Genomic_DNA"/>
</dbReference>
<dbReference type="PROSITE" id="PS00674">
    <property type="entry name" value="AAA"/>
    <property type="match status" value="1"/>
</dbReference>
<dbReference type="InterPro" id="IPR014851">
    <property type="entry name" value="BCS1_N"/>
</dbReference>
<keyword evidence="5" id="KW-0999">Mitochondrion inner membrane</keyword>
<dbReference type="Pfam" id="PF08740">
    <property type="entry name" value="BCS1_N"/>
    <property type="match status" value="1"/>
</dbReference>
<dbReference type="Proteomes" id="UP000242791">
    <property type="component" value="Unassembled WGS sequence"/>
</dbReference>
<protein>
    <recommendedName>
        <fullName evidence="14">AAA+ ATPase domain-containing protein</fullName>
    </recommendedName>
</protein>
<evidence type="ECO:0000256" key="7">
    <source>
        <dbReference type="ARBA" id="ARBA00022840"/>
    </source>
</evidence>
<comment type="similarity">
    <text evidence="2">Belongs to the AAA ATPase family. BCS1 subfamily.</text>
</comment>
<dbReference type="SUPFAM" id="SSF52540">
    <property type="entry name" value="P-loop containing nucleoside triphosphate hydrolases"/>
    <property type="match status" value="1"/>
</dbReference>
<dbReference type="Pfam" id="PF25426">
    <property type="entry name" value="AAA_lid_BCS1"/>
    <property type="match status" value="1"/>
</dbReference>
<dbReference type="InterPro" id="IPR050747">
    <property type="entry name" value="Mitochondrial_chaperone_BCS1"/>
</dbReference>
<dbReference type="AlphaFoldDB" id="A0A1J9QI63"/>
<comment type="catalytic activity">
    <reaction evidence="11">
        <text>ATP + H2O = ADP + phosphate + H(+)</text>
        <dbReference type="Rhea" id="RHEA:13065"/>
        <dbReference type="ChEBI" id="CHEBI:15377"/>
        <dbReference type="ChEBI" id="CHEBI:15378"/>
        <dbReference type="ChEBI" id="CHEBI:30616"/>
        <dbReference type="ChEBI" id="CHEBI:43474"/>
        <dbReference type="ChEBI" id="CHEBI:456216"/>
    </reaction>
    <physiologicalReaction direction="left-to-right" evidence="11">
        <dbReference type="Rhea" id="RHEA:13066"/>
    </physiologicalReaction>
</comment>
<evidence type="ECO:0000313" key="15">
    <source>
        <dbReference type="EMBL" id="OJD28184.1"/>
    </source>
</evidence>
<dbReference type="STRING" id="1658174.A0A1J9QI63"/>
<keyword evidence="4 12" id="KW-0547">Nucleotide-binding</keyword>
<name>A0A1J9QI63_9EURO</name>
<evidence type="ECO:0000256" key="8">
    <source>
        <dbReference type="ARBA" id="ARBA00022989"/>
    </source>
</evidence>
<dbReference type="InterPro" id="IPR003960">
    <property type="entry name" value="ATPase_AAA_CS"/>
</dbReference>
<dbReference type="InterPro" id="IPR027417">
    <property type="entry name" value="P-loop_NTPase"/>
</dbReference>
<dbReference type="GO" id="GO:0005743">
    <property type="term" value="C:mitochondrial inner membrane"/>
    <property type="evidence" value="ECO:0007669"/>
    <property type="project" value="UniProtKB-SubCell"/>
</dbReference>
<dbReference type="InterPro" id="IPR003593">
    <property type="entry name" value="AAA+_ATPase"/>
</dbReference>
<evidence type="ECO:0000256" key="6">
    <source>
        <dbReference type="ARBA" id="ARBA00022801"/>
    </source>
</evidence>
<evidence type="ECO:0000256" key="12">
    <source>
        <dbReference type="RuleBase" id="RU003651"/>
    </source>
</evidence>
<evidence type="ECO:0000313" key="16">
    <source>
        <dbReference type="Proteomes" id="UP000242791"/>
    </source>
</evidence>
<dbReference type="SMART" id="SM00382">
    <property type="entry name" value="AAA"/>
    <property type="match status" value="1"/>
</dbReference>
<sequence>MSQILRFLGWLGRNPNPTPDEKDTSNIHTVPMPPGCQTGLYQFTDGDIEEIEEYCGVHYDLHSASMVFIAKTKDGKRVGKSDWQTFIKAKGARDAVKESGERLEELTSKYGGSTWDFLNSLLQSSVFTSFPNPGQLTTVSTLPKYQPSHNTMYPPSSLVGSLLNIIFPGSIFIDVFRKAPNLGLLSHILIVGGACVYVGTWIYNRVWAFCAVEVEIEPRSEEHAHITTLLENLNPWCLSRRVRSDEWSGENMSEKLDQDAWDWKTVGASRQYQFRPNKICSFLYKGSLFQFQRIEERFEFCSEERYTMRVLGWSCNPIARLLMEARSQHISRNKSKITIFSPGGKSVRQTRRPWQSVKSTDRRSLRSIFLEEGRKEEVRNDMDKFLKAQSAYRETERPYRRGYLFDGPPGTGKTSLAQAAAGTFGLDIYKLSLMGQSITDDELQWLCSHLPRHCILLIEDIDSAGINREKTSAIRQEDNTGQNNTVSLSGLLNAIDGVSSSDGRILIMTTNCRDQLDAALIRPGRVDMEVEFTLASKKQIVSIFLHMYIDKVNTNLATLATEFAERVPHYQYSPADIQNYLWTCNDPESAVIGAQEQFPNKE</sequence>
<keyword evidence="7 12" id="KW-0067">ATP-binding</keyword>
<dbReference type="InterPro" id="IPR003959">
    <property type="entry name" value="ATPase_AAA_core"/>
</dbReference>
<dbReference type="GO" id="GO:0016887">
    <property type="term" value="F:ATP hydrolysis activity"/>
    <property type="evidence" value="ECO:0007669"/>
    <property type="project" value="InterPro"/>
</dbReference>
<dbReference type="Gene3D" id="3.40.50.300">
    <property type="entry name" value="P-loop containing nucleotide triphosphate hydrolases"/>
    <property type="match status" value="1"/>
</dbReference>
<feature type="region of interest" description="Disordered" evidence="13">
    <location>
        <begin position="12"/>
        <end position="31"/>
    </location>
</feature>
<gene>
    <name evidence="15" type="ORF">ACJ73_00421</name>
</gene>
<evidence type="ECO:0000256" key="3">
    <source>
        <dbReference type="ARBA" id="ARBA00022692"/>
    </source>
</evidence>
<keyword evidence="6" id="KW-0378">Hydrolase</keyword>
<evidence type="ECO:0000256" key="10">
    <source>
        <dbReference type="ARBA" id="ARBA00023136"/>
    </source>
</evidence>
<dbReference type="InterPro" id="IPR057495">
    <property type="entry name" value="AAA_lid_BCS1"/>
</dbReference>
<evidence type="ECO:0000256" key="4">
    <source>
        <dbReference type="ARBA" id="ARBA00022741"/>
    </source>
</evidence>
<organism evidence="15 16">
    <name type="scientific">Blastomyces percursus</name>
    <dbReference type="NCBI Taxonomy" id="1658174"/>
    <lineage>
        <taxon>Eukaryota</taxon>
        <taxon>Fungi</taxon>
        <taxon>Dikarya</taxon>
        <taxon>Ascomycota</taxon>
        <taxon>Pezizomycotina</taxon>
        <taxon>Eurotiomycetes</taxon>
        <taxon>Eurotiomycetidae</taxon>
        <taxon>Onygenales</taxon>
        <taxon>Ajellomycetaceae</taxon>
        <taxon>Blastomyces</taxon>
    </lineage>
</organism>
<dbReference type="PANTHER" id="PTHR23070">
    <property type="entry name" value="BCS1 AAA-TYPE ATPASE"/>
    <property type="match status" value="1"/>
</dbReference>
<keyword evidence="8" id="KW-1133">Transmembrane helix</keyword>
<keyword evidence="9" id="KW-0496">Mitochondrion</keyword>
<dbReference type="Pfam" id="PF00004">
    <property type="entry name" value="AAA"/>
    <property type="match status" value="1"/>
</dbReference>
<dbReference type="VEuPathDB" id="FungiDB:ACJ73_00421"/>
<reference evidence="15 16" key="1">
    <citation type="submission" date="2015-08" db="EMBL/GenBank/DDBJ databases">
        <title>Emmonsia species relationships and genome sequence.</title>
        <authorList>
            <person name="Cuomo C.A."/>
            <person name="Schwartz I.S."/>
            <person name="Kenyon C."/>
            <person name="De Hoog G.S."/>
            <person name="Govender N.P."/>
            <person name="Botha A."/>
            <person name="Moreno L."/>
            <person name="De Vries M."/>
            <person name="Munoz J.F."/>
            <person name="Stielow J.B."/>
        </authorList>
    </citation>
    <scope>NUCLEOTIDE SEQUENCE [LARGE SCALE GENOMIC DNA]</scope>
    <source>
        <strain evidence="15 16">EI222</strain>
    </source>
</reference>
<keyword evidence="16" id="KW-1185">Reference proteome</keyword>
<evidence type="ECO:0000256" key="5">
    <source>
        <dbReference type="ARBA" id="ARBA00022792"/>
    </source>
</evidence>
<evidence type="ECO:0000256" key="1">
    <source>
        <dbReference type="ARBA" id="ARBA00004434"/>
    </source>
</evidence>
<evidence type="ECO:0000256" key="13">
    <source>
        <dbReference type="SAM" id="MobiDB-lite"/>
    </source>
</evidence>
<keyword evidence="10" id="KW-0472">Membrane</keyword>
<evidence type="ECO:0000256" key="9">
    <source>
        <dbReference type="ARBA" id="ARBA00023128"/>
    </source>
</evidence>
<evidence type="ECO:0000259" key="14">
    <source>
        <dbReference type="SMART" id="SM00382"/>
    </source>
</evidence>
<proteinExistence type="inferred from homology"/>
<comment type="subcellular location">
    <subcellularLocation>
        <location evidence="1">Mitochondrion inner membrane</location>
        <topology evidence="1">Single-pass membrane protein</topology>
    </subcellularLocation>
</comment>
<accession>A0A1J9QI63</accession>
<evidence type="ECO:0000256" key="11">
    <source>
        <dbReference type="ARBA" id="ARBA00048778"/>
    </source>
</evidence>
<comment type="caution">
    <text evidence="15">The sequence shown here is derived from an EMBL/GenBank/DDBJ whole genome shotgun (WGS) entry which is preliminary data.</text>
</comment>
<dbReference type="OrthoDB" id="4185654at2759"/>
<keyword evidence="3" id="KW-0812">Transmembrane</keyword>
<feature type="domain" description="AAA+ ATPase" evidence="14">
    <location>
        <begin position="399"/>
        <end position="536"/>
    </location>
</feature>
<dbReference type="GO" id="GO:0005524">
    <property type="term" value="F:ATP binding"/>
    <property type="evidence" value="ECO:0007669"/>
    <property type="project" value="UniProtKB-KW"/>
</dbReference>
<evidence type="ECO:0000256" key="2">
    <source>
        <dbReference type="ARBA" id="ARBA00007448"/>
    </source>
</evidence>